<keyword evidence="4 5" id="KW-0472">Membrane</keyword>
<sequence length="317" mass="35190">MNQKKSSFVFNRLAIYLLLVVMAAFFLMPIYMLLITGIKSYQDVGLASMWKMPTSFSLESFGRAWAGSVSQGFRGLQGNFLNSIWLTVPAALLSAFIGSINGYIFSKWKFKGSDVLFSMLLFGMFIPYQSVLIPLVRVLQWLTQFTGPIIGFINSWKIAGSLSWLPGWLAGFIPAYGTIGGLIMVHVIYGVPIATLIFRNYYTEIPTELVEAGMVDGASLLGIYRHILFPISMPGFVVVLIWQFTSIWNDFLFGVIVTSNPNVQPVTVALNNLAGSYIVEWNVQMAGSLIAALPTMLIYVFLSRYFIRGLMAGSLKG</sequence>
<dbReference type="Gene3D" id="1.10.3720.10">
    <property type="entry name" value="MetI-like"/>
    <property type="match status" value="1"/>
</dbReference>
<dbReference type="GO" id="GO:0055085">
    <property type="term" value="P:transmembrane transport"/>
    <property type="evidence" value="ECO:0007669"/>
    <property type="project" value="InterPro"/>
</dbReference>
<dbReference type="PROSITE" id="PS50928">
    <property type="entry name" value="ABC_TM1"/>
    <property type="match status" value="1"/>
</dbReference>
<dbReference type="AlphaFoldDB" id="A0A0P6YA87"/>
<organism evidence="7 8">
    <name type="scientific">Ornatilinea apprima</name>
    <dbReference type="NCBI Taxonomy" id="1134406"/>
    <lineage>
        <taxon>Bacteria</taxon>
        <taxon>Bacillati</taxon>
        <taxon>Chloroflexota</taxon>
        <taxon>Anaerolineae</taxon>
        <taxon>Anaerolineales</taxon>
        <taxon>Anaerolineaceae</taxon>
        <taxon>Ornatilinea</taxon>
    </lineage>
</organism>
<feature type="transmembrane region" description="Helical" evidence="5">
    <location>
        <begin position="173"/>
        <end position="198"/>
    </location>
</feature>
<feature type="transmembrane region" description="Helical" evidence="5">
    <location>
        <begin position="227"/>
        <end position="245"/>
    </location>
</feature>
<dbReference type="CDD" id="cd06261">
    <property type="entry name" value="TM_PBP2"/>
    <property type="match status" value="1"/>
</dbReference>
<dbReference type="PANTHER" id="PTHR43879:SF1">
    <property type="entry name" value="GLUCOSE IMPORT SYSTEM PERMEASE PROTEIN GLCU"/>
    <property type="match status" value="1"/>
</dbReference>
<protein>
    <submittedName>
        <fullName evidence="7">ABC transporter permease</fullName>
    </submittedName>
</protein>
<feature type="transmembrane region" description="Helical" evidence="5">
    <location>
        <begin position="84"/>
        <end position="104"/>
    </location>
</feature>
<evidence type="ECO:0000256" key="3">
    <source>
        <dbReference type="ARBA" id="ARBA00022989"/>
    </source>
</evidence>
<feature type="transmembrane region" description="Helical" evidence="5">
    <location>
        <begin position="285"/>
        <end position="307"/>
    </location>
</feature>
<dbReference type="PATRIC" id="fig|1134406.4.peg.1623"/>
<dbReference type="RefSeq" id="WP_075062011.1">
    <property type="nucleotide sequence ID" value="NZ_LGCL01000016.1"/>
</dbReference>
<keyword evidence="5" id="KW-0813">Transport</keyword>
<dbReference type="STRING" id="1134406.ADN00_05735"/>
<feature type="domain" description="ABC transmembrane type-1" evidence="6">
    <location>
        <begin position="80"/>
        <end position="302"/>
    </location>
</feature>
<dbReference type="EMBL" id="LGCL01000016">
    <property type="protein sequence ID" value="KPL78741.1"/>
    <property type="molecule type" value="Genomic_DNA"/>
</dbReference>
<comment type="similarity">
    <text evidence="5">Belongs to the binding-protein-dependent transport system permease family.</text>
</comment>
<evidence type="ECO:0000256" key="4">
    <source>
        <dbReference type="ARBA" id="ARBA00023136"/>
    </source>
</evidence>
<comment type="subcellular location">
    <subcellularLocation>
        <location evidence="5">Cell membrane</location>
        <topology evidence="5">Multi-pass membrane protein</topology>
    </subcellularLocation>
    <subcellularLocation>
        <location evidence="1">Membrane</location>
        <topology evidence="1">Multi-pass membrane protein</topology>
    </subcellularLocation>
</comment>
<dbReference type="PANTHER" id="PTHR43879">
    <property type="entry name" value="ABC TRANSPORTER PERMEASE PROTEIN"/>
    <property type="match status" value="1"/>
</dbReference>
<proteinExistence type="inferred from homology"/>
<accession>A0A0P6YA87</accession>
<dbReference type="InterPro" id="IPR035906">
    <property type="entry name" value="MetI-like_sf"/>
</dbReference>
<evidence type="ECO:0000256" key="1">
    <source>
        <dbReference type="ARBA" id="ARBA00004141"/>
    </source>
</evidence>
<evidence type="ECO:0000256" key="2">
    <source>
        <dbReference type="ARBA" id="ARBA00022692"/>
    </source>
</evidence>
<feature type="transmembrane region" description="Helical" evidence="5">
    <location>
        <begin position="116"/>
        <end position="136"/>
    </location>
</feature>
<name>A0A0P6YA87_9CHLR</name>
<reference evidence="7 8" key="1">
    <citation type="submission" date="2015-07" db="EMBL/GenBank/DDBJ databases">
        <title>Genome sequence of Ornatilinea apprima DSM 23815.</title>
        <authorList>
            <person name="Hemp J."/>
            <person name="Ward L.M."/>
            <person name="Pace L.A."/>
            <person name="Fischer W.W."/>
        </authorList>
    </citation>
    <scope>NUCLEOTIDE SEQUENCE [LARGE SCALE GENOMIC DNA]</scope>
    <source>
        <strain evidence="7 8">P3M-1</strain>
    </source>
</reference>
<keyword evidence="8" id="KW-1185">Reference proteome</keyword>
<dbReference type="Proteomes" id="UP000050417">
    <property type="component" value="Unassembled WGS sequence"/>
</dbReference>
<gene>
    <name evidence="7" type="ORF">ADN00_05735</name>
</gene>
<dbReference type="GO" id="GO:0005886">
    <property type="term" value="C:plasma membrane"/>
    <property type="evidence" value="ECO:0007669"/>
    <property type="project" value="UniProtKB-SubCell"/>
</dbReference>
<keyword evidence="2 5" id="KW-0812">Transmembrane</keyword>
<dbReference type="InterPro" id="IPR000515">
    <property type="entry name" value="MetI-like"/>
</dbReference>
<evidence type="ECO:0000313" key="7">
    <source>
        <dbReference type="EMBL" id="KPL78741.1"/>
    </source>
</evidence>
<dbReference type="OrthoDB" id="187395at2"/>
<comment type="caution">
    <text evidence="7">The sequence shown here is derived from an EMBL/GenBank/DDBJ whole genome shotgun (WGS) entry which is preliminary data.</text>
</comment>
<dbReference type="SUPFAM" id="SSF161098">
    <property type="entry name" value="MetI-like"/>
    <property type="match status" value="1"/>
</dbReference>
<dbReference type="Pfam" id="PF00528">
    <property type="entry name" value="BPD_transp_1"/>
    <property type="match status" value="1"/>
</dbReference>
<evidence type="ECO:0000313" key="8">
    <source>
        <dbReference type="Proteomes" id="UP000050417"/>
    </source>
</evidence>
<evidence type="ECO:0000256" key="5">
    <source>
        <dbReference type="RuleBase" id="RU363032"/>
    </source>
</evidence>
<keyword evidence="3 5" id="KW-1133">Transmembrane helix</keyword>
<evidence type="ECO:0000259" key="6">
    <source>
        <dbReference type="PROSITE" id="PS50928"/>
    </source>
</evidence>
<feature type="transmembrane region" description="Helical" evidence="5">
    <location>
        <begin position="12"/>
        <end position="34"/>
    </location>
</feature>